<evidence type="ECO:0000256" key="1">
    <source>
        <dbReference type="SAM" id="Phobius"/>
    </source>
</evidence>
<dbReference type="Gene3D" id="3.40.50.1110">
    <property type="entry name" value="SGNH hydrolase"/>
    <property type="match status" value="1"/>
</dbReference>
<dbReference type="EMBL" id="CP102294">
    <property type="protein sequence ID" value="UWN56349.1"/>
    <property type="molecule type" value="Genomic_DNA"/>
</dbReference>
<dbReference type="RefSeq" id="WP_019246144.1">
    <property type="nucleotide sequence ID" value="NZ_CAPH01000013.1"/>
</dbReference>
<sequence length="533" mass="58930">MDEQRNYTGSAFWITLIVVVMTVGMSLIPGFQVGRASVKRVNILSDLIRQEEHPRLEEADLYFDTTFLAEGRAIEAAAAADSLAADSAGGRQAAEPEIRELVWDLPGYRPMPGHDRSGNEGTGIDSAALVAIEDFGGEVPAMEHFYRTMLEKDRRRPVRIAVLGDSFIEGDIVTADVRERMQDLYGGCGVGFVPFSSPIALYRATVRHTFDGWKTYDVKAFRKVPEDVRDKFFVSGNVCIPQQGATARMEGVTFRRHIDAARVARILFINRGNTSLHVVVNDSLERDFRPDPSPLAQQIVINGPVRTIAVTLSDPEGFVGYGIELECPDGVTVDNFSIRGNSGLALFGTNPGVNARIGELLGYDLVVLQYGLNVMSPEVMRYGSYAKNFVRVINYMKQCFPGSSVLVMGICDRSMQRDGEFETMPSVPGMIAAQRSAAEQAGVAFWNTFDAMGGHNSMVRFVEKHWAAKDYTHIGYTGGKYVADRLVDALITGVDSMRREIELRERIDRLLKYDSAAIDFRVPDTALPLQPSL</sequence>
<dbReference type="SUPFAM" id="SSF52266">
    <property type="entry name" value="SGNH hydrolase"/>
    <property type="match status" value="1"/>
</dbReference>
<dbReference type="InterPro" id="IPR036514">
    <property type="entry name" value="SGNH_hydro_sf"/>
</dbReference>
<protein>
    <recommendedName>
        <fullName evidence="4">SGNH hydrolase-type esterase domain-containing protein</fullName>
    </recommendedName>
</protein>
<name>A0ABY5UXY6_9BACT</name>
<keyword evidence="1" id="KW-0472">Membrane</keyword>
<dbReference type="Gene3D" id="2.60.120.1360">
    <property type="match status" value="1"/>
</dbReference>
<dbReference type="GeneID" id="82891400"/>
<accession>A0ABY5UXY6</accession>
<evidence type="ECO:0000313" key="3">
    <source>
        <dbReference type="Proteomes" id="UP001059295"/>
    </source>
</evidence>
<proteinExistence type="predicted"/>
<dbReference type="Proteomes" id="UP001059295">
    <property type="component" value="Chromosome"/>
</dbReference>
<organism evidence="2 3">
    <name type="scientific">Alistipes ihumii AP11</name>
    <dbReference type="NCBI Taxonomy" id="1211813"/>
    <lineage>
        <taxon>Bacteria</taxon>
        <taxon>Pseudomonadati</taxon>
        <taxon>Bacteroidota</taxon>
        <taxon>Bacteroidia</taxon>
        <taxon>Bacteroidales</taxon>
        <taxon>Rikenellaceae</taxon>
        <taxon>Alistipes</taxon>
    </lineage>
</organism>
<keyword evidence="1" id="KW-0812">Transmembrane</keyword>
<evidence type="ECO:0008006" key="4">
    <source>
        <dbReference type="Google" id="ProtNLM"/>
    </source>
</evidence>
<reference evidence="2" key="1">
    <citation type="journal article" date="2022" name="Cell">
        <title>Design, construction, and in vivo augmentation of a complex gut microbiome.</title>
        <authorList>
            <person name="Cheng A.G."/>
            <person name="Ho P.Y."/>
            <person name="Aranda-Diaz A."/>
            <person name="Jain S."/>
            <person name="Yu F.B."/>
            <person name="Meng X."/>
            <person name="Wang M."/>
            <person name="Iakiviak M."/>
            <person name="Nagashima K."/>
            <person name="Zhao A."/>
            <person name="Murugkar P."/>
            <person name="Patil A."/>
            <person name="Atabakhsh K."/>
            <person name="Weakley A."/>
            <person name="Yan J."/>
            <person name="Brumbaugh A.R."/>
            <person name="Higginbottom S."/>
            <person name="Dimas A."/>
            <person name="Shiver A.L."/>
            <person name="Deutschbauer A."/>
            <person name="Neff N."/>
            <person name="Sonnenburg J.L."/>
            <person name="Huang K.C."/>
            <person name="Fischbach M.A."/>
        </authorList>
    </citation>
    <scope>NUCLEOTIDE SEQUENCE</scope>
    <source>
        <strain evidence="2">AP11</strain>
    </source>
</reference>
<keyword evidence="1" id="KW-1133">Transmembrane helix</keyword>
<feature type="transmembrane region" description="Helical" evidence="1">
    <location>
        <begin position="12"/>
        <end position="31"/>
    </location>
</feature>
<keyword evidence="3" id="KW-1185">Reference proteome</keyword>
<evidence type="ECO:0000313" key="2">
    <source>
        <dbReference type="EMBL" id="UWN56349.1"/>
    </source>
</evidence>
<gene>
    <name evidence="2" type="ORF">NQ491_06660</name>
</gene>